<keyword evidence="9" id="KW-1185">Reference proteome</keyword>
<dbReference type="InterPro" id="IPR000719">
    <property type="entry name" value="Prot_kinase_dom"/>
</dbReference>
<dbReference type="PROSITE" id="PS50011">
    <property type="entry name" value="PROTEIN_KINASE_DOM"/>
    <property type="match status" value="1"/>
</dbReference>
<evidence type="ECO:0000313" key="8">
    <source>
        <dbReference type="EMBL" id="GER88979.1"/>
    </source>
</evidence>
<evidence type="ECO:0000256" key="2">
    <source>
        <dbReference type="ARBA" id="ARBA00022741"/>
    </source>
</evidence>
<feature type="transmembrane region" description="Helical" evidence="6">
    <location>
        <begin position="367"/>
        <end position="390"/>
    </location>
</feature>
<dbReference type="InterPro" id="IPR011009">
    <property type="entry name" value="Kinase-like_dom_sf"/>
</dbReference>
<keyword evidence="6" id="KW-0472">Membrane</keyword>
<dbReference type="RefSeq" id="WP_151756808.1">
    <property type="nucleotide sequence ID" value="NZ_BKZW01000001.1"/>
</dbReference>
<dbReference type="CDD" id="cd14014">
    <property type="entry name" value="STKc_PknB_like"/>
    <property type="match status" value="1"/>
</dbReference>
<evidence type="ECO:0000256" key="5">
    <source>
        <dbReference type="PROSITE-ProRule" id="PRU10141"/>
    </source>
</evidence>
<dbReference type="Pfam" id="PF00069">
    <property type="entry name" value="Pkinase"/>
    <property type="match status" value="1"/>
</dbReference>
<evidence type="ECO:0000256" key="3">
    <source>
        <dbReference type="ARBA" id="ARBA00022777"/>
    </source>
</evidence>
<dbReference type="PANTHER" id="PTHR43289">
    <property type="entry name" value="MITOGEN-ACTIVATED PROTEIN KINASE KINASE KINASE 20-RELATED"/>
    <property type="match status" value="1"/>
</dbReference>
<evidence type="ECO:0000256" key="4">
    <source>
        <dbReference type="ARBA" id="ARBA00022840"/>
    </source>
</evidence>
<name>A0A5J4KSA6_9CHLR</name>
<dbReference type="AlphaFoldDB" id="A0A5J4KSA6"/>
<comment type="caution">
    <text evidence="8">The sequence shown here is derived from an EMBL/GenBank/DDBJ whole genome shotgun (WGS) entry which is preliminary data.</text>
</comment>
<accession>A0A5J4KSA6</accession>
<dbReference type="InterPro" id="IPR017441">
    <property type="entry name" value="Protein_kinase_ATP_BS"/>
</dbReference>
<evidence type="ECO:0000259" key="7">
    <source>
        <dbReference type="PROSITE" id="PS50011"/>
    </source>
</evidence>
<feature type="domain" description="Protein kinase" evidence="7">
    <location>
        <begin position="12"/>
        <end position="265"/>
    </location>
</feature>
<sequence>MENVKNRQIGNYKLCQLIGHGGFADVYLGEHLFLQRQAAIKLLQTRFADPLAIENFQREAQLIAQFNHPHIVRVLEFGLSEQLPYLVMEYAPHGTLRERHAQGTRLSLETILSYVTQIGAAIQYAHDQRLVHRDIKPANILLDQNNKLLLSDFGIALLQETVQQSTKAAIGTIAYMAPEQLQGKPCAASDQYALAIMIYEWISGKVPFQGSTTEVCTQHLCTLPPSLREAVPTLPLEVEKIIFKALAKEPDHRYANIHTFVQTFTEAIHSPYQQTEQAVSQTITTYPENRHSQTTIYSPRTTVPVDSHPAHTHIAIIQTPHPQRPVSDWMVSHIVYPLGCTIILYLLLLTIGFGLKKELFIPTSSAQSVMAVTITFAISLGIVFFIHLIIKQRRA</sequence>
<gene>
    <name evidence="8" type="ORF">KDW_31410</name>
</gene>
<dbReference type="Gene3D" id="1.10.510.10">
    <property type="entry name" value="Transferase(Phosphotransferase) domain 1"/>
    <property type="match status" value="1"/>
</dbReference>
<keyword evidence="1" id="KW-0808">Transferase</keyword>
<dbReference type="PANTHER" id="PTHR43289:SF34">
    <property type="entry name" value="SERINE_THREONINE-PROTEIN KINASE YBDM-RELATED"/>
    <property type="match status" value="1"/>
</dbReference>
<keyword evidence="6" id="KW-0812">Transmembrane</keyword>
<evidence type="ECO:0000256" key="1">
    <source>
        <dbReference type="ARBA" id="ARBA00022679"/>
    </source>
</evidence>
<dbReference type="EMBL" id="BKZW01000001">
    <property type="protein sequence ID" value="GER88979.1"/>
    <property type="molecule type" value="Genomic_DNA"/>
</dbReference>
<dbReference type="GO" id="GO:0005524">
    <property type="term" value="F:ATP binding"/>
    <property type="evidence" value="ECO:0007669"/>
    <property type="project" value="UniProtKB-UniRule"/>
</dbReference>
<keyword evidence="4 5" id="KW-0067">ATP-binding</keyword>
<dbReference type="SUPFAM" id="SSF56112">
    <property type="entry name" value="Protein kinase-like (PK-like)"/>
    <property type="match status" value="1"/>
</dbReference>
<dbReference type="GO" id="GO:0004674">
    <property type="term" value="F:protein serine/threonine kinase activity"/>
    <property type="evidence" value="ECO:0007669"/>
    <property type="project" value="TreeGrafter"/>
</dbReference>
<feature type="transmembrane region" description="Helical" evidence="6">
    <location>
        <begin position="334"/>
        <end position="355"/>
    </location>
</feature>
<evidence type="ECO:0000313" key="9">
    <source>
        <dbReference type="Proteomes" id="UP000326912"/>
    </source>
</evidence>
<dbReference type="PROSITE" id="PS00107">
    <property type="entry name" value="PROTEIN_KINASE_ATP"/>
    <property type="match status" value="1"/>
</dbReference>
<organism evidence="8 9">
    <name type="scientific">Dictyobacter vulcani</name>
    <dbReference type="NCBI Taxonomy" id="2607529"/>
    <lineage>
        <taxon>Bacteria</taxon>
        <taxon>Bacillati</taxon>
        <taxon>Chloroflexota</taxon>
        <taxon>Ktedonobacteria</taxon>
        <taxon>Ktedonobacterales</taxon>
        <taxon>Dictyobacteraceae</taxon>
        <taxon>Dictyobacter</taxon>
    </lineage>
</organism>
<keyword evidence="2 5" id="KW-0547">Nucleotide-binding</keyword>
<dbReference type="SMART" id="SM00220">
    <property type="entry name" value="S_TKc"/>
    <property type="match status" value="1"/>
</dbReference>
<evidence type="ECO:0000256" key="6">
    <source>
        <dbReference type="SAM" id="Phobius"/>
    </source>
</evidence>
<proteinExistence type="predicted"/>
<keyword evidence="3" id="KW-0418">Kinase</keyword>
<keyword evidence="6" id="KW-1133">Transmembrane helix</keyword>
<dbReference type="Proteomes" id="UP000326912">
    <property type="component" value="Unassembled WGS sequence"/>
</dbReference>
<feature type="binding site" evidence="5">
    <location>
        <position position="41"/>
    </location>
    <ligand>
        <name>ATP</name>
        <dbReference type="ChEBI" id="CHEBI:30616"/>
    </ligand>
</feature>
<dbReference type="PROSITE" id="PS00108">
    <property type="entry name" value="PROTEIN_KINASE_ST"/>
    <property type="match status" value="1"/>
</dbReference>
<dbReference type="InterPro" id="IPR008271">
    <property type="entry name" value="Ser/Thr_kinase_AS"/>
</dbReference>
<protein>
    <recommendedName>
        <fullName evidence="7">Protein kinase domain-containing protein</fullName>
    </recommendedName>
</protein>
<reference evidence="8 9" key="1">
    <citation type="submission" date="2019-10" db="EMBL/GenBank/DDBJ databases">
        <title>Dictyobacter vulcani sp. nov., within the class Ktedonobacteria, isolated from soil of volcanic Mt. Zao.</title>
        <authorList>
            <person name="Zheng Y."/>
            <person name="Wang C.M."/>
            <person name="Sakai Y."/>
            <person name="Abe K."/>
            <person name="Yokota A."/>
            <person name="Yabe S."/>
        </authorList>
    </citation>
    <scope>NUCLEOTIDE SEQUENCE [LARGE SCALE GENOMIC DNA]</scope>
    <source>
        <strain evidence="8 9">W12</strain>
    </source>
</reference>